<proteinExistence type="predicted"/>
<dbReference type="InterPro" id="IPR051800">
    <property type="entry name" value="PqiA-PqiB_transport"/>
</dbReference>
<evidence type="ECO:0000256" key="2">
    <source>
        <dbReference type="ARBA" id="ARBA00022475"/>
    </source>
</evidence>
<keyword evidence="2" id="KW-1003">Cell membrane</keyword>
<dbReference type="EMBL" id="UOFK01000328">
    <property type="protein sequence ID" value="VAW82697.1"/>
    <property type="molecule type" value="Genomic_DNA"/>
</dbReference>
<dbReference type="PANTHER" id="PTHR30462">
    <property type="entry name" value="INTERMEMBRANE TRANSPORT PROTEIN PQIB-RELATED"/>
    <property type="match status" value="1"/>
</dbReference>
<feature type="transmembrane region" description="Helical" evidence="7">
    <location>
        <begin position="120"/>
        <end position="139"/>
    </location>
</feature>
<feature type="transmembrane region" description="Helical" evidence="7">
    <location>
        <begin position="27"/>
        <end position="44"/>
    </location>
</feature>
<comment type="subcellular location">
    <subcellularLocation>
        <location evidence="1">Cell inner membrane</location>
    </subcellularLocation>
</comment>
<feature type="domain" description="Mce/MlaD" evidence="8">
    <location>
        <begin position="296"/>
        <end position="405"/>
    </location>
</feature>
<gene>
    <name evidence="9" type="ORF">MNBD_GAMMA13-1480</name>
</gene>
<keyword evidence="6 7" id="KW-0472">Membrane</keyword>
<evidence type="ECO:0000259" key="8">
    <source>
        <dbReference type="Pfam" id="PF02470"/>
    </source>
</evidence>
<keyword evidence="4 7" id="KW-0812">Transmembrane</keyword>
<dbReference type="AlphaFoldDB" id="A0A3B0Z5A9"/>
<dbReference type="InterPro" id="IPR003399">
    <property type="entry name" value="Mce/MlaD"/>
</dbReference>
<evidence type="ECO:0000256" key="5">
    <source>
        <dbReference type="ARBA" id="ARBA00022989"/>
    </source>
</evidence>
<evidence type="ECO:0000256" key="6">
    <source>
        <dbReference type="ARBA" id="ARBA00023136"/>
    </source>
</evidence>
<feature type="domain" description="Mce/MlaD" evidence="8">
    <location>
        <begin position="166"/>
        <end position="225"/>
    </location>
</feature>
<protein>
    <submittedName>
        <fullName evidence="9">Paraquat-inducible protein B</fullName>
    </submittedName>
</protein>
<evidence type="ECO:0000256" key="1">
    <source>
        <dbReference type="ARBA" id="ARBA00004533"/>
    </source>
</evidence>
<evidence type="ECO:0000256" key="7">
    <source>
        <dbReference type="SAM" id="Phobius"/>
    </source>
</evidence>
<evidence type="ECO:0000313" key="9">
    <source>
        <dbReference type="EMBL" id="VAW82697.1"/>
    </source>
</evidence>
<evidence type="ECO:0000256" key="3">
    <source>
        <dbReference type="ARBA" id="ARBA00022519"/>
    </source>
</evidence>
<keyword evidence="3" id="KW-0997">Cell inner membrane</keyword>
<name>A0A3B0Z5A9_9ZZZZ</name>
<dbReference type="GO" id="GO:0005886">
    <property type="term" value="C:plasma membrane"/>
    <property type="evidence" value="ECO:0007669"/>
    <property type="project" value="UniProtKB-SubCell"/>
</dbReference>
<keyword evidence="5 7" id="KW-1133">Transmembrane helix</keyword>
<organism evidence="9">
    <name type="scientific">hydrothermal vent metagenome</name>
    <dbReference type="NCBI Taxonomy" id="652676"/>
    <lineage>
        <taxon>unclassified sequences</taxon>
        <taxon>metagenomes</taxon>
        <taxon>ecological metagenomes</taxon>
    </lineage>
</organism>
<evidence type="ECO:0000256" key="4">
    <source>
        <dbReference type="ARBA" id="ARBA00022692"/>
    </source>
</evidence>
<reference evidence="9" key="1">
    <citation type="submission" date="2018-06" db="EMBL/GenBank/DDBJ databases">
        <authorList>
            <person name="Zhirakovskaya E."/>
        </authorList>
    </citation>
    <scope>NUCLEOTIDE SEQUENCE</scope>
</reference>
<dbReference type="Pfam" id="PF02470">
    <property type="entry name" value="MlaD"/>
    <property type="match status" value="3"/>
</dbReference>
<sequence>MAAPNPPDDLETVPDAIVDEQGKGFPIIWLLPLVALLVGGWLLYKTESEKGPRISILFHTAEGIEEGKTQVKFRDVTIGTVTAVNFTEHLKAVQLSVTMQAGTDEYLTDKSRFWVVRPRVGTSGITGLGTLISGAYIAFEPNSKGESQNTFIGLEKPPIVTIDRKGTRFRLRASSLGSISIGAPVYFRQFDIGEITDYKLADDYSYVDIGMFVQAPYDKYIHTGTYFWNVGGVSLSMDASGAKLEMESLISLLSGGVAFETRPEFLDSPSAEENTVFTLYENRSKALERPITQTATFALRFDSTVRGLSVGAPVEYRGIRVGTVKAIELGADVHNKGIVGPVVLIDLEPQRTQMYRDADKPDTAKEKQGEYEKDPVARIGVLVKRGLRARLQTGSLLTGQLFVEIALFPDAAPEVMLTDSRYPEIPTLPNSLESIITSVNNILNRLEKADLHSTLENLNALMVSTTSLASTLEKEMPALSSELRVTLKAAHSALATLESSVSADGQIGNELQVTLKEISAAARSLRLMAEYLERHPEALIKGKGMP</sequence>
<accession>A0A3B0Z5A9</accession>
<feature type="domain" description="Mce/MlaD" evidence="8">
    <location>
        <begin position="51"/>
        <end position="141"/>
    </location>
</feature>
<dbReference type="PANTHER" id="PTHR30462:SF0">
    <property type="entry name" value="INTERMEMBRANE TRANSPORT PROTEIN YEBT"/>
    <property type="match status" value="1"/>
</dbReference>